<comment type="caution">
    <text evidence="2">The sequence shown here is derived from an EMBL/GenBank/DDBJ whole genome shotgun (WGS) entry which is preliminary data.</text>
</comment>
<accession>A0A2P6Q1X1</accession>
<dbReference type="Proteomes" id="UP000238479">
    <property type="component" value="Chromosome 5"/>
</dbReference>
<sequence>MGALSKFLGAHIIMVVVVVVVMVVVVFVVVGRRRMVVLATDLVRDRDETRRVEGNEELRKTSWGKNRG</sequence>
<dbReference type="Gramene" id="PRQ28190">
    <property type="protein sequence ID" value="PRQ28190"/>
    <property type="gene ID" value="RchiOBHm_Chr5g0000331"/>
</dbReference>
<evidence type="ECO:0000313" key="2">
    <source>
        <dbReference type="EMBL" id="PRQ28190.1"/>
    </source>
</evidence>
<dbReference type="EMBL" id="PDCK01000043">
    <property type="protein sequence ID" value="PRQ28190.1"/>
    <property type="molecule type" value="Genomic_DNA"/>
</dbReference>
<keyword evidence="1" id="KW-1133">Transmembrane helix</keyword>
<feature type="transmembrane region" description="Helical" evidence="1">
    <location>
        <begin position="12"/>
        <end position="30"/>
    </location>
</feature>
<evidence type="ECO:0000256" key="1">
    <source>
        <dbReference type="SAM" id="Phobius"/>
    </source>
</evidence>
<keyword evidence="1" id="KW-0812">Transmembrane</keyword>
<keyword evidence="3" id="KW-1185">Reference proteome</keyword>
<keyword evidence="1" id="KW-0472">Membrane</keyword>
<reference evidence="2 3" key="1">
    <citation type="journal article" date="2018" name="Nat. Genet.">
        <title>The Rosa genome provides new insights in the design of modern roses.</title>
        <authorList>
            <person name="Bendahmane M."/>
        </authorList>
    </citation>
    <scope>NUCLEOTIDE SEQUENCE [LARGE SCALE GENOMIC DNA]</scope>
    <source>
        <strain evidence="3">cv. Old Blush</strain>
    </source>
</reference>
<protein>
    <submittedName>
        <fullName evidence="2">Uncharacterized protein</fullName>
    </submittedName>
</protein>
<evidence type="ECO:0000313" key="3">
    <source>
        <dbReference type="Proteomes" id="UP000238479"/>
    </source>
</evidence>
<organism evidence="2 3">
    <name type="scientific">Rosa chinensis</name>
    <name type="common">China rose</name>
    <dbReference type="NCBI Taxonomy" id="74649"/>
    <lineage>
        <taxon>Eukaryota</taxon>
        <taxon>Viridiplantae</taxon>
        <taxon>Streptophyta</taxon>
        <taxon>Embryophyta</taxon>
        <taxon>Tracheophyta</taxon>
        <taxon>Spermatophyta</taxon>
        <taxon>Magnoliopsida</taxon>
        <taxon>eudicotyledons</taxon>
        <taxon>Gunneridae</taxon>
        <taxon>Pentapetalae</taxon>
        <taxon>rosids</taxon>
        <taxon>fabids</taxon>
        <taxon>Rosales</taxon>
        <taxon>Rosaceae</taxon>
        <taxon>Rosoideae</taxon>
        <taxon>Rosoideae incertae sedis</taxon>
        <taxon>Rosa</taxon>
    </lineage>
</organism>
<proteinExistence type="predicted"/>
<gene>
    <name evidence="2" type="ORF">RchiOBHm_Chr5g0000331</name>
</gene>
<name>A0A2P6Q1X1_ROSCH</name>
<dbReference type="AlphaFoldDB" id="A0A2P6Q1X1"/>